<proteinExistence type="predicted"/>
<keyword evidence="2" id="KW-0378">Hydrolase</keyword>
<dbReference type="GO" id="GO:0004519">
    <property type="term" value="F:endonuclease activity"/>
    <property type="evidence" value="ECO:0007669"/>
    <property type="project" value="UniProtKB-KW"/>
</dbReference>
<dbReference type="EMBL" id="BK032555">
    <property type="protein sequence ID" value="DAF47485.1"/>
    <property type="molecule type" value="Genomic_DNA"/>
</dbReference>
<dbReference type="Pfam" id="PF13392">
    <property type="entry name" value="HNH_3"/>
    <property type="match status" value="1"/>
</dbReference>
<keyword evidence="2" id="KW-0540">Nuclease</keyword>
<evidence type="ECO:0000259" key="1">
    <source>
        <dbReference type="Pfam" id="PF13392"/>
    </source>
</evidence>
<dbReference type="InterPro" id="IPR003615">
    <property type="entry name" value="HNH_nuc"/>
</dbReference>
<accession>A0A8S5S928</accession>
<dbReference type="InterPro" id="IPR044925">
    <property type="entry name" value="His-Me_finger_sf"/>
</dbReference>
<reference evidence="2" key="1">
    <citation type="journal article" date="2021" name="Proc. Natl. Acad. Sci. U.S.A.">
        <title>A Catalog of Tens of Thousands of Viruses from Human Metagenomes Reveals Hidden Associations with Chronic Diseases.</title>
        <authorList>
            <person name="Tisza M.J."/>
            <person name="Buck C.B."/>
        </authorList>
    </citation>
    <scope>NUCLEOTIDE SEQUENCE</scope>
    <source>
        <strain evidence="2">CtGns7</strain>
    </source>
</reference>
<organism evidence="2">
    <name type="scientific">Phage sp. ctGns7</name>
    <dbReference type="NCBI Taxonomy" id="2828003"/>
    <lineage>
        <taxon>Viruses</taxon>
    </lineage>
</organism>
<sequence length="247" mass="29122">MYKCDFCGRESFKKIRYGGYTVCSKHMHQMNKYGKVLDNIPRTNNDLSDFVIKDNLVYFNVYNQKNIKIGEFFIDKCDLDKVRWHKWRISSGHIVTGQPAKKQQKDVGHIILGTNPSVDTVIDHKDGNPMNNTRENLRICPQSKNVLNKRYISNNTSNFIGVTAVKDRNAYDPEIRINYKRCHLGYEKDKKHAVYKRYIAEELLFGEYVNEEEHNKKKNFTNDIPQNIKNELKEKTIQKLKAKNLWQ</sequence>
<protein>
    <submittedName>
        <fullName evidence="2">HNH endonuclease</fullName>
    </submittedName>
</protein>
<feature type="domain" description="HNH nuclease" evidence="1">
    <location>
        <begin position="119"/>
        <end position="146"/>
    </location>
</feature>
<keyword evidence="2" id="KW-0255">Endonuclease</keyword>
<dbReference type="Gene3D" id="3.90.75.20">
    <property type="match status" value="1"/>
</dbReference>
<name>A0A8S5S928_9VIRU</name>
<evidence type="ECO:0000313" key="2">
    <source>
        <dbReference type="EMBL" id="DAF47485.1"/>
    </source>
</evidence>
<dbReference type="SUPFAM" id="SSF54060">
    <property type="entry name" value="His-Me finger endonucleases"/>
    <property type="match status" value="1"/>
</dbReference>